<dbReference type="Proteomes" id="UP000284119">
    <property type="component" value="Unassembled WGS sequence"/>
</dbReference>
<reference evidence="2 3" key="1">
    <citation type="submission" date="2018-09" db="EMBL/GenBank/DDBJ databases">
        <authorList>
            <person name="Le Fleche-Mateos A."/>
        </authorList>
    </citation>
    <scope>NUCLEOTIDE SEQUENCE [LARGE SCALE GENOMIC DNA]</scope>
    <source>
        <strain evidence="2 3">DSM 30078</strain>
    </source>
</reference>
<evidence type="ECO:0000313" key="2">
    <source>
        <dbReference type="EMBL" id="RJT15879.1"/>
    </source>
</evidence>
<feature type="signal peptide" evidence="1">
    <location>
        <begin position="1"/>
        <end position="23"/>
    </location>
</feature>
<organism evidence="2 3">
    <name type="scientific">Rahnella inusitata</name>
    <dbReference type="NCBI Taxonomy" id="58169"/>
    <lineage>
        <taxon>Bacteria</taxon>
        <taxon>Pseudomonadati</taxon>
        <taxon>Pseudomonadota</taxon>
        <taxon>Gammaproteobacteria</taxon>
        <taxon>Enterobacterales</taxon>
        <taxon>Yersiniaceae</taxon>
        <taxon>Rahnella</taxon>
    </lineage>
</organism>
<feature type="chain" id="PRO_5046759800" description="Type 1 fimbrial protein" evidence="1">
    <location>
        <begin position="24"/>
        <end position="102"/>
    </location>
</feature>
<dbReference type="EMBL" id="RAHG01000001">
    <property type="protein sequence ID" value="RJT15879.1"/>
    <property type="molecule type" value="Genomic_DNA"/>
</dbReference>
<evidence type="ECO:0000313" key="3">
    <source>
        <dbReference type="Proteomes" id="UP000284119"/>
    </source>
</evidence>
<evidence type="ECO:0008006" key="4">
    <source>
        <dbReference type="Google" id="ProtNLM"/>
    </source>
</evidence>
<keyword evidence="1" id="KW-0732">Signal</keyword>
<accession>A0ABX9P4N4</accession>
<name>A0ABX9P4N4_9GAMM</name>
<dbReference type="RefSeq" id="WP_112167152.1">
    <property type="nucleotide sequence ID" value="NZ_CBCPIW010000001.1"/>
</dbReference>
<protein>
    <recommendedName>
        <fullName evidence="4">Type 1 fimbrial protein</fullName>
    </recommendedName>
</protein>
<keyword evidence="3" id="KW-1185">Reference proteome</keyword>
<comment type="caution">
    <text evidence="2">The sequence shown here is derived from an EMBL/GenBank/DDBJ whole genome shotgun (WGS) entry which is preliminary data.</text>
</comment>
<sequence length="102" mass="10865">MNRIMWVLFLGLLASGMTQFATAGSTGTIHFYGAIVDGGCTFDTGSKQVTSNCERGSKSVKQVHAVDPQNPQAFNLPLSLGTVTTQSVNNDPHLAVMTVTYN</sequence>
<proteinExistence type="predicted"/>
<gene>
    <name evidence="2" type="ORF">D5396_01775</name>
</gene>
<evidence type="ECO:0000256" key="1">
    <source>
        <dbReference type="SAM" id="SignalP"/>
    </source>
</evidence>